<dbReference type="PROSITE" id="PS51257">
    <property type="entry name" value="PROKAR_LIPOPROTEIN"/>
    <property type="match status" value="1"/>
</dbReference>
<dbReference type="EMBL" id="MU629557">
    <property type="protein sequence ID" value="KAJ1256073.1"/>
    <property type="molecule type" value="Genomic_DNA"/>
</dbReference>
<dbReference type="AlphaFoldDB" id="A0A9W8CEQ6"/>
<proteinExistence type="predicted"/>
<name>A0A9W8CEQ6_9POAL</name>
<gene>
    <name evidence="1" type="ORF">BS78_K087800</name>
</gene>
<evidence type="ECO:0000313" key="2">
    <source>
        <dbReference type="Proteomes" id="UP001164776"/>
    </source>
</evidence>
<organism evidence="1 2">
    <name type="scientific">Paspalum vaginatum</name>
    <name type="common">seashore paspalum</name>
    <dbReference type="NCBI Taxonomy" id="158149"/>
    <lineage>
        <taxon>Eukaryota</taxon>
        <taxon>Viridiplantae</taxon>
        <taxon>Streptophyta</taxon>
        <taxon>Embryophyta</taxon>
        <taxon>Tracheophyta</taxon>
        <taxon>Spermatophyta</taxon>
        <taxon>Magnoliopsida</taxon>
        <taxon>Liliopsida</taxon>
        <taxon>Poales</taxon>
        <taxon>Poaceae</taxon>
        <taxon>PACMAD clade</taxon>
        <taxon>Panicoideae</taxon>
        <taxon>Andropogonodae</taxon>
        <taxon>Paspaleae</taxon>
        <taxon>Paspalinae</taxon>
        <taxon>Paspalum</taxon>
    </lineage>
</organism>
<evidence type="ECO:0000313" key="1">
    <source>
        <dbReference type="EMBL" id="KAJ1256073.1"/>
    </source>
</evidence>
<reference evidence="1 2" key="1">
    <citation type="submission" date="2022-10" db="EMBL/GenBank/DDBJ databases">
        <title>WGS assembly of Paspalum vaginatum 540-79.</title>
        <authorList>
            <person name="Sun G."/>
            <person name="Wase N."/>
            <person name="Shu S."/>
            <person name="Jenkins J."/>
            <person name="Zhou B."/>
            <person name="Torres-Rodriguez J."/>
            <person name="Chen C."/>
            <person name="Sandor L."/>
            <person name="Plott C."/>
            <person name="Yoshinga Y."/>
            <person name="Daum C."/>
            <person name="Qi P."/>
            <person name="Barry K."/>
            <person name="Lipzen A."/>
            <person name="Berry L."/>
            <person name="Pedersen C."/>
            <person name="Gottilla T."/>
            <person name="Foltz A."/>
            <person name="Yu H."/>
            <person name="O'Malley R."/>
            <person name="Zhang C."/>
            <person name="Devos K."/>
            <person name="Sigmon B."/>
            <person name="Yu B."/>
            <person name="Obata T."/>
            <person name="Schmutz J."/>
            <person name="Schnable J."/>
        </authorList>
    </citation>
    <scope>NUCLEOTIDE SEQUENCE [LARGE SCALE GENOMIC DNA]</scope>
    <source>
        <strain evidence="2">cv. 540-79</strain>
    </source>
</reference>
<dbReference type="Proteomes" id="UP001164776">
    <property type="component" value="Unassembled WGS sequence"/>
</dbReference>
<keyword evidence="2" id="KW-1185">Reference proteome</keyword>
<accession>A0A9W8CEQ6</accession>
<comment type="caution">
    <text evidence="1">The sequence shown here is derived from an EMBL/GenBank/DDBJ whole genome shotgun (WGS) entry which is preliminary data.</text>
</comment>
<sequence length="90" mass="9252">MKKKLSSCRSPMSAIAMMSYVLVTIVLAVVISCSGVQCDSPMHHDATGALLDGAHHGPVPPAPLSNSLPGWYGLLPPSPPFAGTLAEDGP</sequence>
<protein>
    <submittedName>
        <fullName evidence="1">Uncharacterized protein</fullName>
    </submittedName>
</protein>